<sequence length="39" mass="4452">MLFRRSPPMGKKSEEHCAPGHWSVLYDDLQISSSSEESE</sequence>
<dbReference type="AlphaFoldDB" id="A0AB34HZB1"/>
<evidence type="ECO:0000313" key="1">
    <source>
        <dbReference type="EMBL" id="KAJ8796357.1"/>
    </source>
</evidence>
<gene>
    <name evidence="1" type="ORF">J1605_002241</name>
</gene>
<organism evidence="1 2">
    <name type="scientific">Eschrichtius robustus</name>
    <name type="common">California gray whale</name>
    <name type="synonym">Eschrichtius gibbosus</name>
    <dbReference type="NCBI Taxonomy" id="9764"/>
    <lineage>
        <taxon>Eukaryota</taxon>
        <taxon>Metazoa</taxon>
        <taxon>Chordata</taxon>
        <taxon>Craniata</taxon>
        <taxon>Vertebrata</taxon>
        <taxon>Euteleostomi</taxon>
        <taxon>Mammalia</taxon>
        <taxon>Eutheria</taxon>
        <taxon>Laurasiatheria</taxon>
        <taxon>Artiodactyla</taxon>
        <taxon>Whippomorpha</taxon>
        <taxon>Cetacea</taxon>
        <taxon>Mysticeti</taxon>
        <taxon>Eschrichtiidae</taxon>
        <taxon>Eschrichtius</taxon>
    </lineage>
</organism>
<proteinExistence type="predicted"/>
<protein>
    <submittedName>
        <fullName evidence="1">Uncharacterized protein</fullName>
    </submittedName>
</protein>
<dbReference type="EMBL" id="JAIQCJ010000437">
    <property type="protein sequence ID" value="KAJ8796357.1"/>
    <property type="molecule type" value="Genomic_DNA"/>
</dbReference>
<accession>A0AB34HZB1</accession>
<comment type="caution">
    <text evidence="1">The sequence shown here is derived from an EMBL/GenBank/DDBJ whole genome shotgun (WGS) entry which is preliminary data.</text>
</comment>
<reference evidence="1 2" key="1">
    <citation type="submission" date="2022-11" db="EMBL/GenBank/DDBJ databases">
        <title>Whole genome sequence of Eschrichtius robustus ER-17-0199.</title>
        <authorList>
            <person name="Bruniche-Olsen A."/>
            <person name="Black A.N."/>
            <person name="Fields C.J."/>
            <person name="Walden K."/>
            <person name="Dewoody J.A."/>
        </authorList>
    </citation>
    <scope>NUCLEOTIDE SEQUENCE [LARGE SCALE GENOMIC DNA]</scope>
    <source>
        <strain evidence="1">ER-17-0199</strain>
        <tissue evidence="1">Blubber</tissue>
    </source>
</reference>
<keyword evidence="2" id="KW-1185">Reference proteome</keyword>
<evidence type="ECO:0000313" key="2">
    <source>
        <dbReference type="Proteomes" id="UP001159641"/>
    </source>
</evidence>
<dbReference type="Proteomes" id="UP001159641">
    <property type="component" value="Unassembled WGS sequence"/>
</dbReference>
<name>A0AB34HZB1_ESCRO</name>